<proteinExistence type="predicted"/>
<dbReference type="InterPro" id="IPR003439">
    <property type="entry name" value="ABC_transporter-like_ATP-bd"/>
</dbReference>
<dbReference type="InterPro" id="IPR027417">
    <property type="entry name" value="P-loop_NTPase"/>
</dbReference>
<dbReference type="InterPro" id="IPR003593">
    <property type="entry name" value="AAA+_ATPase"/>
</dbReference>
<evidence type="ECO:0000256" key="3">
    <source>
        <dbReference type="ARBA" id="ARBA00022741"/>
    </source>
</evidence>
<dbReference type="CDD" id="cd03214">
    <property type="entry name" value="ABC_Iron-Siderophores_B12_Hemin"/>
    <property type="match status" value="1"/>
</dbReference>
<reference evidence="8 9" key="1">
    <citation type="submission" date="2018-10" db="EMBL/GenBank/DDBJ databases">
        <title>Comamonadaceae CDC group NO-1 genome sequencing and assembly.</title>
        <authorList>
            <person name="Bernier A.-M."/>
            <person name="Bernard K."/>
        </authorList>
    </citation>
    <scope>NUCLEOTIDE SEQUENCE [LARGE SCALE GENOMIC DNA]</scope>
    <source>
        <strain evidence="8 9">NML970147</strain>
    </source>
</reference>
<keyword evidence="1" id="KW-0813">Transport</keyword>
<dbReference type="EMBL" id="RDQM01000005">
    <property type="protein sequence ID" value="RMW99203.1"/>
    <property type="molecule type" value="Genomic_DNA"/>
</dbReference>
<dbReference type="GO" id="GO:0016887">
    <property type="term" value="F:ATP hydrolysis activity"/>
    <property type="evidence" value="ECO:0007669"/>
    <property type="project" value="InterPro"/>
</dbReference>
<dbReference type="AlphaFoldDB" id="A0A3M6Q7S3"/>
<name>A0A3M6Q7S3_9BURK</name>
<dbReference type="PROSITE" id="PS00211">
    <property type="entry name" value="ABC_TRANSPORTER_1"/>
    <property type="match status" value="1"/>
</dbReference>
<evidence type="ECO:0000256" key="1">
    <source>
        <dbReference type="ARBA" id="ARBA00022448"/>
    </source>
</evidence>
<dbReference type="SUPFAM" id="SSF52540">
    <property type="entry name" value="P-loop containing nucleoside triphosphate hydrolases"/>
    <property type="match status" value="1"/>
</dbReference>
<dbReference type="RefSeq" id="WP_122237980.1">
    <property type="nucleotide sequence ID" value="NZ_RDQM01000005.1"/>
</dbReference>
<dbReference type="PANTHER" id="PTHR42794">
    <property type="entry name" value="HEMIN IMPORT ATP-BINDING PROTEIN HMUV"/>
    <property type="match status" value="1"/>
</dbReference>
<accession>A0A3M6Q7S3</accession>
<dbReference type="InterPro" id="IPR017871">
    <property type="entry name" value="ABC_transporter-like_CS"/>
</dbReference>
<keyword evidence="3" id="KW-0547">Nucleotide-binding</keyword>
<evidence type="ECO:0000256" key="2">
    <source>
        <dbReference type="ARBA" id="ARBA00022475"/>
    </source>
</evidence>
<dbReference type="Proteomes" id="UP000267521">
    <property type="component" value="Unassembled WGS sequence"/>
</dbReference>
<dbReference type="PROSITE" id="PS50893">
    <property type="entry name" value="ABC_TRANSPORTER_2"/>
    <property type="match status" value="1"/>
</dbReference>
<protein>
    <submittedName>
        <fullName evidence="8">ABC transporter ATP-binding protein</fullName>
    </submittedName>
</protein>
<keyword evidence="2" id="KW-0472">Membrane</keyword>
<evidence type="ECO:0000256" key="4">
    <source>
        <dbReference type="ARBA" id="ARBA00022840"/>
    </source>
</evidence>
<dbReference type="Gene3D" id="3.40.50.300">
    <property type="entry name" value="P-loop containing nucleotide triphosphate hydrolases"/>
    <property type="match status" value="1"/>
</dbReference>
<evidence type="ECO:0000256" key="6">
    <source>
        <dbReference type="ARBA" id="ARBA00037066"/>
    </source>
</evidence>
<evidence type="ECO:0000313" key="9">
    <source>
        <dbReference type="Proteomes" id="UP000267521"/>
    </source>
</evidence>
<keyword evidence="5" id="KW-1278">Translocase</keyword>
<dbReference type="PANTHER" id="PTHR42794:SF1">
    <property type="entry name" value="HEMIN IMPORT ATP-BINDING PROTEIN HMUV"/>
    <property type="match status" value="1"/>
</dbReference>
<comment type="function">
    <text evidence="6">Part of the ABC transporter complex HmuTUV involved in hemin import. Responsible for energy coupling to the transport system.</text>
</comment>
<evidence type="ECO:0000313" key="8">
    <source>
        <dbReference type="EMBL" id="RMW99203.1"/>
    </source>
</evidence>
<organism evidence="8 9">
    <name type="scientific">Allofranklinella schreckenbergeri</name>
    <dbReference type="NCBI Taxonomy" id="1076744"/>
    <lineage>
        <taxon>Bacteria</taxon>
        <taxon>Pseudomonadati</taxon>
        <taxon>Pseudomonadota</taxon>
        <taxon>Betaproteobacteria</taxon>
        <taxon>Burkholderiales</taxon>
        <taxon>Comamonadaceae</taxon>
        <taxon>Allofranklinella</taxon>
    </lineage>
</organism>
<evidence type="ECO:0000256" key="5">
    <source>
        <dbReference type="ARBA" id="ARBA00022967"/>
    </source>
</evidence>
<gene>
    <name evidence="8" type="ORF">EBQ26_05315</name>
</gene>
<comment type="caution">
    <text evidence="8">The sequence shown here is derived from an EMBL/GenBank/DDBJ whole genome shotgun (WGS) entry which is preliminary data.</text>
</comment>
<evidence type="ECO:0000259" key="7">
    <source>
        <dbReference type="PROSITE" id="PS50893"/>
    </source>
</evidence>
<feature type="domain" description="ABC transporter" evidence="7">
    <location>
        <begin position="13"/>
        <end position="239"/>
    </location>
</feature>
<dbReference type="Pfam" id="PF00005">
    <property type="entry name" value="ABC_tran"/>
    <property type="match status" value="1"/>
</dbReference>
<keyword evidence="2" id="KW-1003">Cell membrane</keyword>
<keyword evidence="4 8" id="KW-0067">ATP-binding</keyword>
<dbReference type="GO" id="GO:0005524">
    <property type="term" value="F:ATP binding"/>
    <property type="evidence" value="ECO:0007669"/>
    <property type="project" value="UniProtKB-KW"/>
</dbReference>
<sequence>MNDTHPRTAPPALSLEGIHLRLGAQAVLHALDLHVAEGERLAIVGPNGAGKSSLLHVLAGRLAPDAGCVRLFGRELRQLPPWQRAQQMAVLHQAEDQTPPLALRDYVALGRIPHGGGAGDAPVEAALHRFGLHALADRRMDQLSGGQRRLAALARAVAQTPRVLLLDEPTNHLDLRTRIDALDAVAALGITVVAVLHELSLAPRFAQRVLVMQQGRAVACGAPATTLTPPLVHAVFRMDVRTFPPLPGQAHPALLFDAPPGARPFDAIAPAFAARP</sequence>
<dbReference type="SMART" id="SM00382">
    <property type="entry name" value="AAA"/>
    <property type="match status" value="1"/>
</dbReference>